<reference evidence="2 3" key="1">
    <citation type="submission" date="2016-03" db="EMBL/GenBank/DDBJ databases">
        <title>EvidentialGene: Evidence-directed Construction of Genes on Genomes.</title>
        <authorList>
            <person name="Gilbert D.G."/>
            <person name="Choi J.-H."/>
            <person name="Mockaitis K."/>
            <person name="Colbourne J."/>
            <person name="Pfrender M."/>
        </authorList>
    </citation>
    <scope>NUCLEOTIDE SEQUENCE [LARGE SCALE GENOMIC DNA]</scope>
    <source>
        <strain evidence="2 3">Xinb3</strain>
        <tissue evidence="2">Complete organism</tissue>
    </source>
</reference>
<name>A0A164XQR5_9CRUS</name>
<feature type="chain" id="PRO_5007854387" evidence="1">
    <location>
        <begin position="20"/>
        <end position="165"/>
    </location>
</feature>
<evidence type="ECO:0000256" key="1">
    <source>
        <dbReference type="SAM" id="SignalP"/>
    </source>
</evidence>
<keyword evidence="3" id="KW-1185">Reference proteome</keyword>
<dbReference type="EMBL" id="LRGB01000944">
    <property type="protein sequence ID" value="KZS14471.1"/>
    <property type="molecule type" value="Genomic_DNA"/>
</dbReference>
<gene>
    <name evidence="2" type="ORF">APZ42_019778</name>
</gene>
<feature type="signal peptide" evidence="1">
    <location>
        <begin position="1"/>
        <end position="19"/>
    </location>
</feature>
<evidence type="ECO:0000313" key="2">
    <source>
        <dbReference type="EMBL" id="KZS14471.1"/>
    </source>
</evidence>
<keyword evidence="1" id="KW-0732">Signal</keyword>
<organism evidence="2 3">
    <name type="scientific">Daphnia magna</name>
    <dbReference type="NCBI Taxonomy" id="35525"/>
    <lineage>
        <taxon>Eukaryota</taxon>
        <taxon>Metazoa</taxon>
        <taxon>Ecdysozoa</taxon>
        <taxon>Arthropoda</taxon>
        <taxon>Crustacea</taxon>
        <taxon>Branchiopoda</taxon>
        <taxon>Diplostraca</taxon>
        <taxon>Cladocera</taxon>
        <taxon>Anomopoda</taxon>
        <taxon>Daphniidae</taxon>
        <taxon>Daphnia</taxon>
    </lineage>
</organism>
<dbReference type="AlphaFoldDB" id="A0A164XQR5"/>
<sequence>MFCLRYFLILAILFQSAVAAPTNFLQPFESFFNQQKVQSGSETELKARSIDTNGGFTKERNFFEDFKILDDFGKNFPQYTELTKSETESGQTSQTARVPQKNEYYSYSFSTPVEDVSGDDVIAVVNVKHSPKVYFYQVAEAGPRHLKVMYFTGFPNRQRVRSNTN</sequence>
<dbReference type="Proteomes" id="UP000076858">
    <property type="component" value="Unassembled WGS sequence"/>
</dbReference>
<evidence type="ECO:0000313" key="3">
    <source>
        <dbReference type="Proteomes" id="UP000076858"/>
    </source>
</evidence>
<dbReference type="OrthoDB" id="6335884at2759"/>
<accession>A0A164XQR5</accession>
<proteinExistence type="predicted"/>
<protein>
    <submittedName>
        <fullName evidence="2">Uncharacterized protein</fullName>
    </submittedName>
</protein>
<comment type="caution">
    <text evidence="2">The sequence shown here is derived from an EMBL/GenBank/DDBJ whole genome shotgun (WGS) entry which is preliminary data.</text>
</comment>